<dbReference type="Proteomes" id="UP000054845">
    <property type="component" value="Unassembled WGS sequence"/>
</dbReference>
<organism evidence="1 2">
    <name type="scientific">Ceraceosorus bombacis</name>
    <dbReference type="NCBI Taxonomy" id="401625"/>
    <lineage>
        <taxon>Eukaryota</taxon>
        <taxon>Fungi</taxon>
        <taxon>Dikarya</taxon>
        <taxon>Basidiomycota</taxon>
        <taxon>Ustilaginomycotina</taxon>
        <taxon>Exobasidiomycetes</taxon>
        <taxon>Ceraceosorales</taxon>
        <taxon>Ceraceosoraceae</taxon>
        <taxon>Ceraceosorus</taxon>
    </lineage>
</organism>
<reference evidence="2" key="1">
    <citation type="submission" date="2014-09" db="EMBL/GenBank/DDBJ databases">
        <authorList>
            <person name="Sharma Rahul"/>
            <person name="Thines Marco"/>
        </authorList>
    </citation>
    <scope>NUCLEOTIDE SEQUENCE [LARGE SCALE GENOMIC DNA]</scope>
</reference>
<proteinExistence type="predicted"/>
<evidence type="ECO:0000313" key="1">
    <source>
        <dbReference type="EMBL" id="CEH18776.1"/>
    </source>
</evidence>
<dbReference type="EMBL" id="CCYA01000276">
    <property type="protein sequence ID" value="CEH18776.1"/>
    <property type="molecule type" value="Genomic_DNA"/>
</dbReference>
<accession>A0A0P1BS05</accession>
<sequence length="51" mass="6037">MRDQQREAIYALEKEMAKSGVERTQFTEPRHDDLGWVRNWAQRALAGNNVY</sequence>
<dbReference type="AlphaFoldDB" id="A0A0P1BS05"/>
<name>A0A0P1BS05_9BASI</name>
<evidence type="ECO:0000313" key="2">
    <source>
        <dbReference type="Proteomes" id="UP000054845"/>
    </source>
</evidence>
<keyword evidence="2" id="KW-1185">Reference proteome</keyword>
<protein>
    <submittedName>
        <fullName evidence="1">Uncharacterized protein</fullName>
    </submittedName>
</protein>